<organism evidence="4 5">
    <name type="scientific">Qipengyuania spongiae</name>
    <dbReference type="NCBI Taxonomy" id="2909673"/>
    <lineage>
        <taxon>Bacteria</taxon>
        <taxon>Pseudomonadati</taxon>
        <taxon>Pseudomonadota</taxon>
        <taxon>Alphaproteobacteria</taxon>
        <taxon>Sphingomonadales</taxon>
        <taxon>Erythrobacteraceae</taxon>
        <taxon>Qipengyuania</taxon>
    </lineage>
</organism>
<evidence type="ECO:0000259" key="3">
    <source>
        <dbReference type="Pfam" id="PF00080"/>
    </source>
</evidence>
<keyword evidence="2" id="KW-0732">Signal</keyword>
<dbReference type="Pfam" id="PF00080">
    <property type="entry name" value="Sod_Cu"/>
    <property type="match status" value="1"/>
</dbReference>
<dbReference type="SUPFAM" id="SSF49329">
    <property type="entry name" value="Cu,Zn superoxide dismutase-like"/>
    <property type="match status" value="1"/>
</dbReference>
<dbReference type="PROSITE" id="PS51257">
    <property type="entry name" value="PROKAR_LIPOPROTEIN"/>
    <property type="match status" value="1"/>
</dbReference>
<dbReference type="RefSeq" id="WP_265560138.1">
    <property type="nucleotide sequence ID" value="NZ_CP092471.1"/>
</dbReference>
<name>A0ABY5T5B0_9SPHN</name>
<evidence type="ECO:0000256" key="1">
    <source>
        <dbReference type="ARBA" id="ARBA00010457"/>
    </source>
</evidence>
<dbReference type="InterPro" id="IPR024134">
    <property type="entry name" value="SOD_Cu/Zn_/chaperone"/>
</dbReference>
<dbReference type="Proteomes" id="UP001065265">
    <property type="component" value="Chromosome"/>
</dbReference>
<dbReference type="Gene3D" id="2.60.40.200">
    <property type="entry name" value="Superoxide dismutase, copper/zinc binding domain"/>
    <property type="match status" value="1"/>
</dbReference>
<dbReference type="InterPro" id="IPR036423">
    <property type="entry name" value="SOD-like_Cu/Zn_dom_sf"/>
</dbReference>
<evidence type="ECO:0000256" key="2">
    <source>
        <dbReference type="SAM" id="SignalP"/>
    </source>
</evidence>
<feature type="signal peptide" evidence="2">
    <location>
        <begin position="1"/>
        <end position="22"/>
    </location>
</feature>
<reference evidence="4" key="1">
    <citation type="submission" date="2022-02" db="EMBL/GenBank/DDBJ databases">
        <title>Qipengyuania spongiae sp. nov., isolated from marine sponge.</title>
        <authorList>
            <person name="Li Z."/>
            <person name="Zhang M."/>
        </authorList>
    </citation>
    <scope>NUCLEOTIDE SEQUENCE</scope>
    <source>
        <strain evidence="4">PHS-Z21</strain>
    </source>
</reference>
<dbReference type="CDD" id="cd00305">
    <property type="entry name" value="Cu-Zn_Superoxide_Dismutase"/>
    <property type="match status" value="1"/>
</dbReference>
<feature type="domain" description="Superoxide dismutase copper/zinc binding" evidence="3">
    <location>
        <begin position="49"/>
        <end position="177"/>
    </location>
</feature>
<dbReference type="EMBL" id="CP092471">
    <property type="protein sequence ID" value="UVI40129.1"/>
    <property type="molecule type" value="Genomic_DNA"/>
</dbReference>
<proteinExistence type="inferred from homology"/>
<sequence length="182" mass="18880">MTMKFLTPIPFLALAMSGCATMDEASSGSMGQEAVGTANLLRGDGTQVGTIQLMREGGELVVAGSLSNLPAGSHGFHLHTTGRCDAPDFQSAGGHLNPYDRAHGKLDPQGKHLGDLDNITVSASGTVTVRQTVGSDTAMDLARIFDTDGTSVMVHSGPDDYRTDPSGDAGSRIACGVMRRTT</sequence>
<comment type="similarity">
    <text evidence="1">Belongs to the Cu-Zn superoxide dismutase family.</text>
</comment>
<dbReference type="InterPro" id="IPR001424">
    <property type="entry name" value="SOD_Cu_Zn_dom"/>
</dbReference>
<dbReference type="PANTHER" id="PTHR10003">
    <property type="entry name" value="SUPEROXIDE DISMUTASE CU-ZN -RELATED"/>
    <property type="match status" value="1"/>
</dbReference>
<evidence type="ECO:0000313" key="5">
    <source>
        <dbReference type="Proteomes" id="UP001065265"/>
    </source>
</evidence>
<gene>
    <name evidence="4" type="ORF">L1F33_04015</name>
</gene>
<feature type="chain" id="PRO_5045543420" evidence="2">
    <location>
        <begin position="23"/>
        <end position="182"/>
    </location>
</feature>
<accession>A0ABY5T5B0</accession>
<keyword evidence="5" id="KW-1185">Reference proteome</keyword>
<protein>
    <submittedName>
        <fullName evidence="4">Superoxide dismutase family protein</fullName>
    </submittedName>
</protein>
<evidence type="ECO:0000313" key="4">
    <source>
        <dbReference type="EMBL" id="UVI40129.1"/>
    </source>
</evidence>